<evidence type="ECO:0000313" key="1">
    <source>
        <dbReference type="EMBL" id="GIY92786.1"/>
    </source>
</evidence>
<reference evidence="1 2" key="1">
    <citation type="submission" date="2021-06" db="EMBL/GenBank/DDBJ databases">
        <title>Caerostris extrusa draft genome.</title>
        <authorList>
            <person name="Kono N."/>
            <person name="Arakawa K."/>
        </authorList>
    </citation>
    <scope>NUCLEOTIDE SEQUENCE [LARGE SCALE GENOMIC DNA]</scope>
</reference>
<sequence>MFVFGRTDQFGELPVIPLSRHGEGAGVPQLPAARAHAEGGLPVDAVLGDHRALQHGDRPSHGAQERR</sequence>
<accession>A0AAV4XCZ5</accession>
<gene>
    <name evidence="1" type="ORF">CEXT_370871</name>
</gene>
<dbReference type="AlphaFoldDB" id="A0AAV4XCZ5"/>
<evidence type="ECO:0000313" key="2">
    <source>
        <dbReference type="Proteomes" id="UP001054945"/>
    </source>
</evidence>
<keyword evidence="2" id="KW-1185">Reference proteome</keyword>
<proteinExistence type="predicted"/>
<name>A0AAV4XCZ5_CAEEX</name>
<organism evidence="1 2">
    <name type="scientific">Caerostris extrusa</name>
    <name type="common">Bark spider</name>
    <name type="synonym">Caerostris bankana</name>
    <dbReference type="NCBI Taxonomy" id="172846"/>
    <lineage>
        <taxon>Eukaryota</taxon>
        <taxon>Metazoa</taxon>
        <taxon>Ecdysozoa</taxon>
        <taxon>Arthropoda</taxon>
        <taxon>Chelicerata</taxon>
        <taxon>Arachnida</taxon>
        <taxon>Araneae</taxon>
        <taxon>Araneomorphae</taxon>
        <taxon>Entelegynae</taxon>
        <taxon>Araneoidea</taxon>
        <taxon>Araneidae</taxon>
        <taxon>Caerostris</taxon>
    </lineage>
</organism>
<dbReference type="Proteomes" id="UP001054945">
    <property type="component" value="Unassembled WGS sequence"/>
</dbReference>
<protein>
    <submittedName>
        <fullName evidence="1">Uncharacterized protein</fullName>
    </submittedName>
</protein>
<dbReference type="EMBL" id="BPLR01017584">
    <property type="protein sequence ID" value="GIY92786.1"/>
    <property type="molecule type" value="Genomic_DNA"/>
</dbReference>
<comment type="caution">
    <text evidence="1">The sequence shown here is derived from an EMBL/GenBank/DDBJ whole genome shotgun (WGS) entry which is preliminary data.</text>
</comment>